<evidence type="ECO:0000256" key="9">
    <source>
        <dbReference type="HAMAP-Rule" id="MF_00096"/>
    </source>
</evidence>
<dbReference type="InterPro" id="IPR016151">
    <property type="entry name" value="DNA_mismatch_repair_MutS_N"/>
</dbReference>
<dbReference type="Gene3D" id="3.40.1170.10">
    <property type="entry name" value="DNA repair protein MutS, domain I"/>
    <property type="match status" value="1"/>
</dbReference>
<dbReference type="PANTHER" id="PTHR11361:SF34">
    <property type="entry name" value="DNA MISMATCH REPAIR PROTEIN MSH1, MITOCHONDRIAL"/>
    <property type="match status" value="1"/>
</dbReference>
<dbReference type="AlphaFoldDB" id="A0AAU9E6P1"/>
<feature type="binding site" evidence="9">
    <location>
        <begin position="623"/>
        <end position="630"/>
    </location>
    <ligand>
        <name>ATP</name>
        <dbReference type="ChEBI" id="CHEBI:30616"/>
    </ligand>
</feature>
<keyword evidence="7 9" id="KW-0234">DNA repair</keyword>
<evidence type="ECO:0000313" key="12">
    <source>
        <dbReference type="EMBL" id="BEP29068.1"/>
    </source>
</evidence>
<dbReference type="SUPFAM" id="SSF53150">
    <property type="entry name" value="DNA repair protein MutS, domain II"/>
    <property type="match status" value="1"/>
</dbReference>
<keyword evidence="4 9" id="KW-0227">DNA damage</keyword>
<dbReference type="InterPro" id="IPR045076">
    <property type="entry name" value="MutS"/>
</dbReference>
<keyword evidence="5 9" id="KW-0067">ATP-binding</keyword>
<dbReference type="Pfam" id="PF05190">
    <property type="entry name" value="MutS_IV"/>
    <property type="match status" value="1"/>
</dbReference>
<dbReference type="SUPFAM" id="SSF48334">
    <property type="entry name" value="DNA repair protein MutS, domain III"/>
    <property type="match status" value="1"/>
</dbReference>
<dbReference type="Gene3D" id="3.30.420.110">
    <property type="entry name" value="MutS, connector domain"/>
    <property type="match status" value="1"/>
</dbReference>
<dbReference type="PIRSF" id="PIRSF037677">
    <property type="entry name" value="DNA_mis_repair_Msh6"/>
    <property type="match status" value="1"/>
</dbReference>
<dbReference type="EMBL" id="AP028654">
    <property type="protein sequence ID" value="BEP29068.1"/>
    <property type="molecule type" value="Genomic_DNA"/>
</dbReference>
<evidence type="ECO:0000256" key="10">
    <source>
        <dbReference type="RuleBase" id="RU003756"/>
    </source>
</evidence>
<name>A0AAU9E6P1_9FIRM</name>
<gene>
    <name evidence="9 12" type="primary">mutS</name>
    <name evidence="12" type="ORF">HLPR_13990</name>
</gene>
<dbReference type="GO" id="GO:0005829">
    <property type="term" value="C:cytosol"/>
    <property type="evidence" value="ECO:0007669"/>
    <property type="project" value="TreeGrafter"/>
</dbReference>
<dbReference type="SMART" id="SM00533">
    <property type="entry name" value="MUTSd"/>
    <property type="match status" value="1"/>
</dbReference>
<dbReference type="GO" id="GO:0003684">
    <property type="term" value="F:damaged DNA binding"/>
    <property type="evidence" value="ECO:0007669"/>
    <property type="project" value="UniProtKB-UniRule"/>
</dbReference>
<evidence type="ECO:0000256" key="8">
    <source>
        <dbReference type="ARBA" id="ARBA00024647"/>
    </source>
</evidence>
<evidence type="ECO:0000256" key="6">
    <source>
        <dbReference type="ARBA" id="ARBA00023125"/>
    </source>
</evidence>
<dbReference type="InterPro" id="IPR017261">
    <property type="entry name" value="DNA_mismatch_repair_MutS/MSH"/>
</dbReference>
<keyword evidence="13" id="KW-1185">Reference proteome</keyword>
<evidence type="ECO:0000256" key="1">
    <source>
        <dbReference type="ARBA" id="ARBA00006271"/>
    </source>
</evidence>
<dbReference type="RefSeq" id="WP_338534737.1">
    <property type="nucleotide sequence ID" value="NZ_AP028654.1"/>
</dbReference>
<reference evidence="12 13" key="1">
    <citation type="submission" date="2023-08" db="EMBL/GenBank/DDBJ databases">
        <title>Helicovermis profunda gen. nov., sp. nov., a novel mesophilic, fermentative bacterium within the Bacillota from a deep-sea hydrothermal vent chimney.</title>
        <authorList>
            <person name="Miyazaki U."/>
            <person name="Mizutani D."/>
            <person name="Hashimoto Y."/>
            <person name="Tame A."/>
            <person name="Sawayama S."/>
            <person name="Miyazaki J."/>
            <person name="Takai K."/>
            <person name="Nakagawa S."/>
        </authorList>
    </citation>
    <scope>NUCLEOTIDE SEQUENCE [LARGE SCALE GENOMIC DNA]</scope>
    <source>
        <strain evidence="12 13">S502</strain>
    </source>
</reference>
<dbReference type="InterPro" id="IPR036187">
    <property type="entry name" value="DNA_mismatch_repair_MutS_sf"/>
</dbReference>
<dbReference type="HAMAP" id="MF_00096">
    <property type="entry name" value="MutS"/>
    <property type="match status" value="1"/>
</dbReference>
<proteinExistence type="inferred from homology"/>
<dbReference type="Gene3D" id="3.40.50.300">
    <property type="entry name" value="P-loop containing nucleotide triphosphate hydrolases"/>
    <property type="match status" value="1"/>
</dbReference>
<dbReference type="InterPro" id="IPR027417">
    <property type="entry name" value="P-loop_NTPase"/>
</dbReference>
<dbReference type="CDD" id="cd03284">
    <property type="entry name" value="ABC_MutS1"/>
    <property type="match status" value="1"/>
</dbReference>
<protein>
    <recommendedName>
        <fullName evidence="2 9">DNA mismatch repair protein MutS</fullName>
    </recommendedName>
</protein>
<dbReference type="KEGG" id="hprf:HLPR_13990"/>
<dbReference type="Pfam" id="PF00488">
    <property type="entry name" value="MutS_V"/>
    <property type="match status" value="1"/>
</dbReference>
<dbReference type="SUPFAM" id="SSF52540">
    <property type="entry name" value="P-loop containing nucleoside triphosphate hydrolases"/>
    <property type="match status" value="1"/>
</dbReference>
<dbReference type="InterPro" id="IPR000432">
    <property type="entry name" value="DNA_mismatch_repair_MutS_C"/>
</dbReference>
<dbReference type="Proteomes" id="UP001321786">
    <property type="component" value="Chromosome"/>
</dbReference>
<evidence type="ECO:0000256" key="3">
    <source>
        <dbReference type="ARBA" id="ARBA00022741"/>
    </source>
</evidence>
<dbReference type="Gene3D" id="1.10.1420.10">
    <property type="match status" value="2"/>
</dbReference>
<dbReference type="FunFam" id="3.40.1170.10:FF:000001">
    <property type="entry name" value="DNA mismatch repair protein MutS"/>
    <property type="match status" value="1"/>
</dbReference>
<dbReference type="InterPro" id="IPR007860">
    <property type="entry name" value="DNA_mmatch_repair_MutS_con_dom"/>
</dbReference>
<dbReference type="Pfam" id="PF01624">
    <property type="entry name" value="MutS_I"/>
    <property type="match status" value="1"/>
</dbReference>
<evidence type="ECO:0000259" key="11">
    <source>
        <dbReference type="PROSITE" id="PS00486"/>
    </source>
</evidence>
<dbReference type="Pfam" id="PF05188">
    <property type="entry name" value="MutS_II"/>
    <property type="match status" value="1"/>
</dbReference>
<dbReference type="Pfam" id="PF05192">
    <property type="entry name" value="MutS_III"/>
    <property type="match status" value="1"/>
</dbReference>
<accession>A0AAU9E6P1</accession>
<organism evidence="12 13">
    <name type="scientific">Helicovermis profundi</name>
    <dbReference type="NCBI Taxonomy" id="3065157"/>
    <lineage>
        <taxon>Bacteria</taxon>
        <taxon>Bacillati</taxon>
        <taxon>Bacillota</taxon>
        <taxon>Clostridia</taxon>
        <taxon>Helicovermis</taxon>
    </lineage>
</organism>
<keyword evidence="3 9" id="KW-0547">Nucleotide-binding</keyword>
<dbReference type="FunFam" id="1.10.1420.10:FF:000001">
    <property type="entry name" value="DNA mismatch repair protein MutS"/>
    <property type="match status" value="1"/>
</dbReference>
<dbReference type="PROSITE" id="PS00486">
    <property type="entry name" value="DNA_MISMATCH_REPAIR_2"/>
    <property type="match status" value="1"/>
</dbReference>
<dbReference type="GO" id="GO:0006298">
    <property type="term" value="P:mismatch repair"/>
    <property type="evidence" value="ECO:0007669"/>
    <property type="project" value="UniProtKB-UniRule"/>
</dbReference>
<evidence type="ECO:0000256" key="4">
    <source>
        <dbReference type="ARBA" id="ARBA00022763"/>
    </source>
</evidence>
<dbReference type="GO" id="GO:0005524">
    <property type="term" value="F:ATP binding"/>
    <property type="evidence" value="ECO:0007669"/>
    <property type="project" value="UniProtKB-UniRule"/>
</dbReference>
<evidence type="ECO:0000256" key="5">
    <source>
        <dbReference type="ARBA" id="ARBA00022840"/>
    </source>
</evidence>
<sequence>MIINKNKLTPMMKQYFAIKEKNPDSILFYRLGDFYEMFFDDAIVASKALEITLTGRNCGLEEKAPLCGVPYHAASKYIEKLVSKGFKIAVCEQVEDPSTAKGIVKREVIRTISPGMIIDPNMISDSKNNYVSCLYFSSDKFGFSYADITTGIIKTTYFNAEDGFIKLIDEINKINPSEIIYDSSLSSEYIDRIPNDYLKTPLDKSYFSLDNCEANISRIFNVFTSDSIGFDNNIALISSSGALLKYIEDTQKVNLKHFTNIDIYSHSDFMILDKFTRRNLEIRETMRSGEKKGSLLWVLDKTKTSMGRRELLTLLEEPLLSVNKINSRLSSVEILVNDLFLRDELRNLLGEMYDLERLSSKLVFGNANARDLLSLKKSISVLPIIKNLLRDFKNSELSSINLNIDALEDMFSLIERSIKEEPPITIKEGGLIKSDYNEEIKELREAIDNGSKWIIDIEKREKEKTGIKTLKIGFNKVFGYYIDVTRANSSLVPTSYIRKQTLANSERYITEELKEIEVKVLGAKEKIVEIEYKIFNEIRKELLNNINRFLNSAKSIAYLDVLCSFAEVSYSSNYVKPIVNTSKNVEIISGRHPVIEKLVNSEEFIPNDTRLDNNENKIYIITGPNMAGKSTYLRQVALITLMAQIGCFVPATKAEIGIVDRIFTRVGASDDLGQGQSTFMVEMSELANILNNATKDSLIILDEIGRGTSTYDGLSIAWAVVEYISEKKENTPKTMFATHYHELTELEGKFYGVKNYRISVNEIDDEIVFLRKIVEGSANHSYGIKVAKLAGLPKEVLNKASEILEKLEKNDINKNINNILNDTSCITKDYTGLSKENDNPSKNQLTFLENDDTLIGKEILDELNLININNLTPMESMNKLFELVKKASGDR</sequence>
<dbReference type="SUPFAM" id="SSF55271">
    <property type="entry name" value="DNA repair protein MutS, domain I"/>
    <property type="match status" value="1"/>
</dbReference>
<evidence type="ECO:0000256" key="2">
    <source>
        <dbReference type="ARBA" id="ARBA00021982"/>
    </source>
</evidence>
<dbReference type="InterPro" id="IPR036678">
    <property type="entry name" value="MutS_con_dom_sf"/>
</dbReference>
<comment type="function">
    <text evidence="8 9">This protein is involved in the repair of mismatches in DNA. It is possible that it carries out the mismatch recognition step. This protein has a weak ATPase activity.</text>
</comment>
<dbReference type="GO" id="GO:0140664">
    <property type="term" value="F:ATP-dependent DNA damage sensor activity"/>
    <property type="evidence" value="ECO:0007669"/>
    <property type="project" value="InterPro"/>
</dbReference>
<comment type="similarity">
    <text evidence="1 9 10">Belongs to the DNA mismatch repair MutS family.</text>
</comment>
<dbReference type="FunFam" id="3.40.50.300:FF:001579">
    <property type="entry name" value="DNA mismatch repair protein MutS"/>
    <property type="match status" value="1"/>
</dbReference>
<dbReference type="PANTHER" id="PTHR11361">
    <property type="entry name" value="DNA MISMATCH REPAIR PROTEIN MUTS FAMILY MEMBER"/>
    <property type="match status" value="1"/>
</dbReference>
<dbReference type="NCBIfam" id="NF003810">
    <property type="entry name" value="PRK05399.1"/>
    <property type="match status" value="1"/>
</dbReference>
<evidence type="ECO:0000313" key="13">
    <source>
        <dbReference type="Proteomes" id="UP001321786"/>
    </source>
</evidence>
<feature type="domain" description="DNA mismatch repair proteins mutS family" evidence="11">
    <location>
        <begin position="697"/>
        <end position="713"/>
    </location>
</feature>
<dbReference type="SMART" id="SM00534">
    <property type="entry name" value="MUTSac"/>
    <property type="match status" value="1"/>
</dbReference>
<dbReference type="InterPro" id="IPR007861">
    <property type="entry name" value="DNA_mismatch_repair_MutS_clamp"/>
</dbReference>
<dbReference type="InterPro" id="IPR007695">
    <property type="entry name" value="DNA_mismatch_repair_MutS-lik_N"/>
</dbReference>
<evidence type="ECO:0000256" key="7">
    <source>
        <dbReference type="ARBA" id="ARBA00023204"/>
    </source>
</evidence>
<dbReference type="InterPro" id="IPR005748">
    <property type="entry name" value="DNA_mismatch_repair_MutS"/>
</dbReference>
<keyword evidence="6 9" id="KW-0238">DNA-binding</keyword>
<dbReference type="InterPro" id="IPR007696">
    <property type="entry name" value="DNA_mismatch_repair_MutS_core"/>
</dbReference>
<dbReference type="NCBIfam" id="TIGR01070">
    <property type="entry name" value="mutS1"/>
    <property type="match status" value="1"/>
</dbReference>
<dbReference type="GO" id="GO:0030983">
    <property type="term" value="F:mismatched DNA binding"/>
    <property type="evidence" value="ECO:0007669"/>
    <property type="project" value="InterPro"/>
</dbReference>